<dbReference type="Proteomes" id="UP000031473">
    <property type="component" value="Unassembled WGS sequence"/>
</dbReference>
<dbReference type="Gene3D" id="2.60.120.260">
    <property type="entry name" value="Galactose-binding domain-like"/>
    <property type="match status" value="1"/>
</dbReference>
<evidence type="ECO:0000256" key="1">
    <source>
        <dbReference type="ARBA" id="ARBA00022729"/>
    </source>
</evidence>
<dbReference type="EMBL" id="JSYL01000004">
    <property type="protein sequence ID" value="KIA89134.1"/>
    <property type="molecule type" value="Genomic_DNA"/>
</dbReference>
<feature type="signal peptide" evidence="2">
    <location>
        <begin position="1"/>
        <end position="25"/>
    </location>
</feature>
<feature type="chain" id="PRO_5030004982" evidence="2">
    <location>
        <begin position="26"/>
        <end position="1620"/>
    </location>
</feature>
<evidence type="ECO:0000259" key="4">
    <source>
        <dbReference type="Pfam" id="PF20009"/>
    </source>
</evidence>
<reference evidence="5 6" key="1">
    <citation type="submission" date="2014-10" db="EMBL/GenBank/DDBJ databases">
        <title>Kaistella jeonii genome.</title>
        <authorList>
            <person name="Clayton J.T."/>
            <person name="Newman J.D."/>
        </authorList>
    </citation>
    <scope>NUCLEOTIDE SEQUENCE [LARGE SCALE GENOMIC DNA]</scope>
    <source>
        <strain evidence="5 6">DSM 17048</strain>
    </source>
</reference>
<gene>
    <name evidence="5" type="ORF">OA86_08725</name>
</gene>
<dbReference type="OrthoDB" id="906679at2"/>
<dbReference type="Pfam" id="PF19081">
    <property type="entry name" value="Ig_7"/>
    <property type="match status" value="1"/>
</dbReference>
<protein>
    <submittedName>
        <fullName evidence="5">Uncharacterized protein</fullName>
    </submittedName>
</protein>
<dbReference type="InterPro" id="IPR026444">
    <property type="entry name" value="Secre_tail"/>
</dbReference>
<evidence type="ECO:0000313" key="6">
    <source>
        <dbReference type="Proteomes" id="UP000031473"/>
    </source>
</evidence>
<proteinExistence type="predicted"/>
<evidence type="ECO:0000256" key="2">
    <source>
        <dbReference type="SAM" id="SignalP"/>
    </source>
</evidence>
<comment type="caution">
    <text evidence="5">The sequence shown here is derived from an EMBL/GenBank/DDBJ whole genome shotgun (WGS) entry which is preliminary data.</text>
</comment>
<keyword evidence="1 2" id="KW-0732">Signal</keyword>
<dbReference type="InterPro" id="IPR044023">
    <property type="entry name" value="Ig_7"/>
</dbReference>
<dbReference type="Pfam" id="PF20009">
    <property type="entry name" value="GEVED"/>
    <property type="match status" value="2"/>
</dbReference>
<feature type="domain" description="Ig-like" evidence="3">
    <location>
        <begin position="704"/>
        <end position="779"/>
    </location>
</feature>
<evidence type="ECO:0000259" key="3">
    <source>
        <dbReference type="Pfam" id="PF19081"/>
    </source>
</evidence>
<organism evidence="5 6">
    <name type="scientific">Kaistella jeonii</name>
    <dbReference type="NCBI Taxonomy" id="266749"/>
    <lineage>
        <taxon>Bacteria</taxon>
        <taxon>Pseudomonadati</taxon>
        <taxon>Bacteroidota</taxon>
        <taxon>Flavobacteriia</taxon>
        <taxon>Flavobacteriales</taxon>
        <taxon>Weeksellaceae</taxon>
        <taxon>Chryseobacterium group</taxon>
        <taxon>Kaistella</taxon>
    </lineage>
</organism>
<dbReference type="NCBIfam" id="TIGR04183">
    <property type="entry name" value="Por_Secre_tail"/>
    <property type="match status" value="1"/>
</dbReference>
<sequence length="1620" mass="171032">MKTSLQSLKILLAVFFGFLATNAFGQAATATWLLNAANTTTSAVTGNVTATASTTTGVTTSPTPFNTRGWGKNGWDVDNTLNTGTYYEFTVSPTSGNSLSVTGFTYDGSYNGSISIKGDVYYSTDNFGTYTQIGTTSLFTSTTPVPINTTGLTIPVAATGTIKFRIYFYYSDTGGSTRIKNVKVTGTTTATACSGTPAPGSTVASVNPVPGGSSTTLSLQNLTAGSGVTYQWKSSTAFGGPYNNISGANSSTYVASPTAATYYQCVVTCGGSSGTSTPLLVNIAYCTATSTNNTRYIVDFSTTGGVANITNIGTSGGITTTGYSDYTTKFVSQVQGGVINISTDFSGTTDTFGFGLWVDWNDNGDFLDPGEYLLNSGGVPITGGAGSFTVPIGAAVGNHRMRIRNDSDLANATSCGNIAYGEAEDYTVTVLAASLCTGTPTAGTTVLTPSTGIPSSAFVATITGSSGGTGLSYQWQIANALAGNYTDISGQTGASANLNAVPLPGTTKYYRRKITCSGSGFFSFSVGVPFTTTTPTYCTPTTSSPTKTYIKSFKFVGTLNDPPLSANVTGASGYANYTALTPIAQQPDGKVMNIEAISFGTIISGSSYGNGNWKAYVDWNGDGDFADSGEQVYSLTTFVTNALTFGFVIPPGQAAGKYRFRIIVNNDGTDTFDSCSSFINGEVEDYSFEVVYNCPASVDAINIVAADGHRCGTGTVNLSASGTGTNYKWYTTLTGGSAIFTGSNYTTASLNATTVYYVTAINGSCESAYRIPVTARIDPEPVVNITTPAPICGTGFSGVQLTSSGDQYVDIIVDEKFNSGLGVFSSSTLGAYTDVSGTWQNRPSPYIPSVPPYAGLAPALSSGYFGGNYAAIITDIDRGTSILNELKLTSNGNLTNFQDLRLDFDLYYFSITNLATEGYLKVEYSLDGGGNWITLSTITSIQGNPNTWNKFSIPIPGPYVSTQFKVRFLLFAYADNLIGNSWKESIATVDNVKVYGNKPITTGFVWSGAASILYESTCTTLIGSTPTNSICIKPSATQIENDANWSITATANFTNGCPATKTIVVQNDTKTWDNPIATNNWSTNNWKPGGTGLPPSDTKCVIVKTPLIIQTGINGLAKNITIETGGKLNIFGSLKVTNEIISNVTATDVVVESDGNLIQVNEGININTGTITAKRTLNLSAGREQYNYLISPLEGQSLSGIYNNAGATAPSVLYHNEATNKFYPSSGAYIKGRGLAVKEPVKAFAPTTLGATFTGKPTNGTFSYTIVNSNNGDTNRGYNLIGNPYPSNIDLVTFYTLNGGETGNVYSTAYFWDNRANNKTTQQGDLYGGQSYGQLNMTSGTGTAGNGDATIKTKIPTQFVKTGQGFMVKTKVNNTSITFNNTIRTKESGPSFFGKTTGNTEASMDRYWLNMISPANIASNIAVVYFPEGNNAFTQDDSRTMGGSDAIYSMVENEKVSINGRSNFLNTDIIPLGSQHFAAGNYTITLGDKEGIFAEDQNIYLKDKQTGIITNLNAGDYTFSANAGESTGRFDIVYVPETVLATDAAVKEKLIVYRDGNDFVVKAQSKKITSLEVFDTAGRLILALNPNSIKAIVPSEKIVTGVYVLKINQNGQITSKKIIR</sequence>
<accession>A0A0C1FMG8</accession>
<feature type="domain" description="GEVED" evidence="4">
    <location>
        <begin position="354"/>
        <end position="429"/>
    </location>
</feature>
<dbReference type="InterPro" id="IPR045474">
    <property type="entry name" value="GEVED"/>
</dbReference>
<keyword evidence="6" id="KW-1185">Reference proteome</keyword>
<name>A0A0C1FMG8_9FLAO</name>
<evidence type="ECO:0000313" key="5">
    <source>
        <dbReference type="EMBL" id="KIA89134.1"/>
    </source>
</evidence>
<feature type="domain" description="GEVED" evidence="4">
    <location>
        <begin position="612"/>
        <end position="688"/>
    </location>
</feature>
<dbReference type="STRING" id="266749.SAMN05421876_10412"/>
<dbReference type="Gene3D" id="2.60.40.2700">
    <property type="match status" value="1"/>
</dbReference>
<dbReference type="RefSeq" id="WP_039351748.1">
    <property type="nucleotide sequence ID" value="NZ_FOLA01000004.1"/>
</dbReference>